<dbReference type="AlphaFoldDB" id="A0A1I7AKZ0"/>
<keyword evidence="4" id="KW-1185">Reference proteome</keyword>
<sequence>MAQQHFYISIPEPCHEDWGKMSKLEKGRHCQACTKTVYDFTNKNHEEIEQAFYETSDLCGRFTSTQLRQSYQLPHAQRFNLARFTAACFLVFGLSLFSYSCDLETPHFNLIDNLQEQYFMGKVLPPDSTYKVESHQDTIIEMAQKDSLATDTLNFQEINIHSAVHRVEREISFAGIPIKTIQPTVTREIKPIEPLKSSLEVFPNPSSDFFKLQFIPPMQDSSSSEIEIRIYDAAGRLLEDDSYPFLGGNFETILSLTGKEAGVYYLQVIYGREVLKTVLVKN</sequence>
<dbReference type="RefSeq" id="WP_090249395.1">
    <property type="nucleotide sequence ID" value="NZ_FPAS01000003.1"/>
</dbReference>
<dbReference type="STRING" id="477690.SAMN05216474_2195"/>
<evidence type="ECO:0000313" key="4">
    <source>
        <dbReference type="Proteomes" id="UP000236454"/>
    </source>
</evidence>
<dbReference type="InterPro" id="IPR026444">
    <property type="entry name" value="Secre_tail"/>
</dbReference>
<proteinExistence type="predicted"/>
<reference evidence="3 4" key="1">
    <citation type="submission" date="2016-10" db="EMBL/GenBank/DDBJ databases">
        <authorList>
            <person name="de Groot N.N."/>
        </authorList>
    </citation>
    <scope>NUCLEOTIDE SEQUENCE [LARGE SCALE GENOMIC DNA]</scope>
    <source>
        <strain evidence="3 4">CGMCC 1.7005</strain>
    </source>
</reference>
<evidence type="ECO:0000313" key="3">
    <source>
        <dbReference type="EMBL" id="SFT75649.1"/>
    </source>
</evidence>
<keyword evidence="1" id="KW-0732">Signal</keyword>
<name>A0A1I7AKZ0_9FLAO</name>
<dbReference type="Pfam" id="PF18962">
    <property type="entry name" value="Por_Secre_tail"/>
    <property type="match status" value="1"/>
</dbReference>
<feature type="domain" description="Secretion system C-terminal sorting" evidence="2">
    <location>
        <begin position="201"/>
        <end position="276"/>
    </location>
</feature>
<dbReference type="Proteomes" id="UP000236454">
    <property type="component" value="Unassembled WGS sequence"/>
</dbReference>
<protein>
    <submittedName>
        <fullName evidence="3">Por secretion system C-terminal sorting domain-containing protein</fullName>
    </submittedName>
</protein>
<evidence type="ECO:0000256" key="1">
    <source>
        <dbReference type="ARBA" id="ARBA00022729"/>
    </source>
</evidence>
<dbReference type="NCBIfam" id="TIGR04183">
    <property type="entry name" value="Por_Secre_tail"/>
    <property type="match status" value="1"/>
</dbReference>
<dbReference type="EMBL" id="FPAS01000003">
    <property type="protein sequence ID" value="SFT75649.1"/>
    <property type="molecule type" value="Genomic_DNA"/>
</dbReference>
<organism evidence="3 4">
    <name type="scientific">Lishizhenia tianjinensis</name>
    <dbReference type="NCBI Taxonomy" id="477690"/>
    <lineage>
        <taxon>Bacteria</taxon>
        <taxon>Pseudomonadati</taxon>
        <taxon>Bacteroidota</taxon>
        <taxon>Flavobacteriia</taxon>
        <taxon>Flavobacteriales</taxon>
        <taxon>Crocinitomicaceae</taxon>
        <taxon>Lishizhenia</taxon>
    </lineage>
</organism>
<dbReference type="OrthoDB" id="7432683at2"/>
<accession>A0A1I7AKZ0</accession>
<gene>
    <name evidence="3" type="ORF">SAMN05216474_2195</name>
</gene>
<evidence type="ECO:0000259" key="2">
    <source>
        <dbReference type="Pfam" id="PF18962"/>
    </source>
</evidence>